<accession>A0A9W7E9P3</accession>
<evidence type="ECO:0000313" key="1">
    <source>
        <dbReference type="EMBL" id="GMH70160.1"/>
    </source>
</evidence>
<feature type="non-terminal residue" evidence="1">
    <location>
        <position position="65"/>
    </location>
</feature>
<name>A0A9W7E9P3_9STRA</name>
<reference evidence="1" key="1">
    <citation type="submission" date="2022-07" db="EMBL/GenBank/DDBJ databases">
        <title>Genome analysis of Parmales, a sister group of diatoms, reveals the evolutionary specialization of diatoms from phago-mixotrophs to photoautotrophs.</title>
        <authorList>
            <person name="Ban H."/>
            <person name="Sato S."/>
            <person name="Yoshikawa S."/>
            <person name="Kazumasa Y."/>
            <person name="Nakamura Y."/>
            <person name="Ichinomiya M."/>
            <person name="Saitoh K."/>
            <person name="Sato N."/>
            <person name="Blanc-Mathieu R."/>
            <person name="Endo H."/>
            <person name="Kuwata A."/>
            <person name="Ogata H."/>
        </authorList>
    </citation>
    <scope>NUCLEOTIDE SEQUENCE</scope>
</reference>
<dbReference type="AlphaFoldDB" id="A0A9W7E9P3"/>
<evidence type="ECO:0000313" key="2">
    <source>
        <dbReference type="Proteomes" id="UP001165082"/>
    </source>
</evidence>
<dbReference type="EMBL" id="BRXZ01002786">
    <property type="protein sequence ID" value="GMH70160.1"/>
    <property type="molecule type" value="Genomic_DNA"/>
</dbReference>
<dbReference type="Proteomes" id="UP001165082">
    <property type="component" value="Unassembled WGS sequence"/>
</dbReference>
<organism evidence="1 2">
    <name type="scientific">Triparma retinervis</name>
    <dbReference type="NCBI Taxonomy" id="2557542"/>
    <lineage>
        <taxon>Eukaryota</taxon>
        <taxon>Sar</taxon>
        <taxon>Stramenopiles</taxon>
        <taxon>Ochrophyta</taxon>
        <taxon>Bolidophyceae</taxon>
        <taxon>Parmales</taxon>
        <taxon>Triparmaceae</taxon>
        <taxon>Triparma</taxon>
    </lineage>
</organism>
<protein>
    <submittedName>
        <fullName evidence="1">Uncharacterized protein</fullName>
    </submittedName>
</protein>
<comment type="caution">
    <text evidence="1">The sequence shown here is derived from an EMBL/GenBank/DDBJ whole genome shotgun (WGS) entry which is preliminary data.</text>
</comment>
<sequence length="65" mass="6776">MPPKFAYLEVCCDTVQSAISSLSLNLPPSSNGSNETLSAPFPNLPVVKVELCKAVEVGGLTPSAR</sequence>
<keyword evidence="2" id="KW-1185">Reference proteome</keyword>
<gene>
    <name evidence="1" type="ORF">TrRE_jg11107</name>
</gene>
<proteinExistence type="predicted"/>